<keyword evidence="1" id="KW-1133">Transmembrane helix</keyword>
<dbReference type="EMBL" id="CP064939">
    <property type="protein sequence ID" value="QPH40864.1"/>
    <property type="molecule type" value="Genomic_DNA"/>
</dbReference>
<keyword evidence="1" id="KW-0472">Membrane</keyword>
<dbReference type="AlphaFoldDB" id="A0A7S9L257"/>
<protein>
    <submittedName>
        <fullName evidence="2">FixH family protein</fullName>
    </submittedName>
</protein>
<keyword evidence="1" id="KW-0812">Transmembrane</keyword>
<evidence type="ECO:0000256" key="1">
    <source>
        <dbReference type="SAM" id="Phobius"/>
    </source>
</evidence>
<dbReference type="RefSeq" id="WP_196100318.1">
    <property type="nucleotide sequence ID" value="NZ_CP064939.1"/>
</dbReference>
<name>A0A7S9L257_9SPHI</name>
<dbReference type="KEGG" id="pex:IZT61_06250"/>
<keyword evidence="3" id="KW-1185">Reference proteome</keyword>
<dbReference type="Proteomes" id="UP000594759">
    <property type="component" value="Chromosome"/>
</dbReference>
<reference evidence="2 3" key="1">
    <citation type="submission" date="2020-11" db="EMBL/GenBank/DDBJ databases">
        <title>Pedobacter endophytica, an endophytic bacteria isolated form Carex pumila.</title>
        <authorList>
            <person name="Peng Y."/>
            <person name="Jiang L."/>
            <person name="Lee J."/>
        </authorList>
    </citation>
    <scope>NUCLEOTIDE SEQUENCE [LARGE SCALE GENOMIC DNA]</scope>
    <source>
        <strain evidence="2 3">JBR3-12</strain>
    </source>
</reference>
<accession>A0A7S9L257</accession>
<dbReference type="Pfam" id="PF05751">
    <property type="entry name" value="FixH"/>
    <property type="match status" value="1"/>
</dbReference>
<feature type="transmembrane region" description="Helical" evidence="1">
    <location>
        <begin position="7"/>
        <end position="26"/>
    </location>
</feature>
<dbReference type="InterPro" id="IPR008620">
    <property type="entry name" value="FixH"/>
</dbReference>
<evidence type="ECO:0000313" key="3">
    <source>
        <dbReference type="Proteomes" id="UP000594759"/>
    </source>
</evidence>
<evidence type="ECO:0000313" key="2">
    <source>
        <dbReference type="EMBL" id="QPH40864.1"/>
    </source>
</evidence>
<proteinExistence type="predicted"/>
<gene>
    <name evidence="2" type="ORF">IZT61_06250</name>
</gene>
<sequence>MNWGTKIVLGMISFMLFIVGMVIYMFHVHGRDALIEEDYYQKGIDYNTEYNAKQNVDADNAKPAISVTPKQIIIRLKDSASYELVLRRAANSADDLRWKGNTAGSSNVILVDKVKMGSGLWFLHLTWHSGKKEYLYKQNITL</sequence>
<organism evidence="2 3">
    <name type="scientific">Pedobacter endophyticus</name>
    <dbReference type="NCBI Taxonomy" id="2789740"/>
    <lineage>
        <taxon>Bacteria</taxon>
        <taxon>Pseudomonadati</taxon>
        <taxon>Bacteroidota</taxon>
        <taxon>Sphingobacteriia</taxon>
        <taxon>Sphingobacteriales</taxon>
        <taxon>Sphingobacteriaceae</taxon>
        <taxon>Pedobacter</taxon>
    </lineage>
</organism>